<keyword evidence="2" id="KW-1185">Reference proteome</keyword>
<dbReference type="EMBL" id="CAJVPM010003180">
    <property type="protein sequence ID" value="CAG8497728.1"/>
    <property type="molecule type" value="Genomic_DNA"/>
</dbReference>
<organism evidence="1 2">
    <name type="scientific">Scutellospora calospora</name>
    <dbReference type="NCBI Taxonomy" id="85575"/>
    <lineage>
        <taxon>Eukaryota</taxon>
        <taxon>Fungi</taxon>
        <taxon>Fungi incertae sedis</taxon>
        <taxon>Mucoromycota</taxon>
        <taxon>Glomeromycotina</taxon>
        <taxon>Glomeromycetes</taxon>
        <taxon>Diversisporales</taxon>
        <taxon>Gigasporaceae</taxon>
        <taxon>Scutellospora</taxon>
    </lineage>
</organism>
<sequence length="90" mass="9938">MAFMLVISVVQGDENRLQPGFVCGSETSKVYSTPFQAINSIYHIIFGKKTKTAYSGLSILGFNDKKIIDKLLTAIAFMPIFLNIGNYVVV</sequence>
<gene>
    <name evidence="1" type="ORF">SCALOS_LOCUS3102</name>
</gene>
<name>A0ACA9KYH4_9GLOM</name>
<protein>
    <submittedName>
        <fullName evidence="1">11242_t:CDS:1</fullName>
    </submittedName>
</protein>
<comment type="caution">
    <text evidence="1">The sequence shown here is derived from an EMBL/GenBank/DDBJ whole genome shotgun (WGS) entry which is preliminary data.</text>
</comment>
<dbReference type="Proteomes" id="UP000789860">
    <property type="component" value="Unassembled WGS sequence"/>
</dbReference>
<evidence type="ECO:0000313" key="1">
    <source>
        <dbReference type="EMBL" id="CAG8497728.1"/>
    </source>
</evidence>
<reference evidence="1" key="1">
    <citation type="submission" date="2021-06" db="EMBL/GenBank/DDBJ databases">
        <authorList>
            <person name="Kallberg Y."/>
            <person name="Tangrot J."/>
            <person name="Rosling A."/>
        </authorList>
    </citation>
    <scope>NUCLEOTIDE SEQUENCE</scope>
    <source>
        <strain evidence="1">AU212A</strain>
    </source>
</reference>
<feature type="non-terminal residue" evidence="1">
    <location>
        <position position="90"/>
    </location>
</feature>
<evidence type="ECO:0000313" key="2">
    <source>
        <dbReference type="Proteomes" id="UP000789860"/>
    </source>
</evidence>
<proteinExistence type="predicted"/>
<accession>A0ACA9KYH4</accession>